<accession>A0A7G9YJY4</accession>
<evidence type="ECO:0000313" key="1">
    <source>
        <dbReference type="EMBL" id="QNO48318.1"/>
    </source>
</evidence>
<reference evidence="1" key="1">
    <citation type="submission" date="2020-06" db="EMBL/GenBank/DDBJ databases">
        <title>Unique genomic features of the anaerobic methanotrophic archaea.</title>
        <authorList>
            <person name="Chadwick G.L."/>
            <person name="Skennerton C.T."/>
            <person name="Laso-Perez R."/>
            <person name="Leu A.O."/>
            <person name="Speth D.R."/>
            <person name="Yu H."/>
            <person name="Morgan-Lang C."/>
            <person name="Hatzenpichler R."/>
            <person name="Goudeau D."/>
            <person name="Malmstrom R."/>
            <person name="Brazelton W.J."/>
            <person name="Woyke T."/>
            <person name="Hallam S.J."/>
            <person name="Tyson G.W."/>
            <person name="Wegener G."/>
            <person name="Boetius A."/>
            <person name="Orphan V."/>
        </authorList>
    </citation>
    <scope>NUCLEOTIDE SEQUENCE</scope>
</reference>
<proteinExistence type="predicted"/>
<sequence>MYRWDAKDYHNSSAEQQKWARDLLSKLALVGDYRPFFGS</sequence>
<organism evidence="1">
    <name type="scientific">Candidatus Methanogaster sp. ANME-2c ERB4</name>
    <dbReference type="NCBI Taxonomy" id="2759911"/>
    <lineage>
        <taxon>Archaea</taxon>
        <taxon>Methanobacteriati</taxon>
        <taxon>Methanobacteriota</taxon>
        <taxon>Stenosarchaea group</taxon>
        <taxon>Methanomicrobia</taxon>
        <taxon>Methanosarcinales</taxon>
        <taxon>ANME-2 cluster</taxon>
        <taxon>Candidatus Methanogasteraceae</taxon>
        <taxon>Candidatus Methanogaster</taxon>
    </lineage>
</organism>
<protein>
    <submittedName>
        <fullName evidence="1">Uncharacterized protein</fullName>
    </submittedName>
</protein>
<dbReference type="EMBL" id="MT631326">
    <property type="protein sequence ID" value="QNO48318.1"/>
    <property type="molecule type" value="Genomic_DNA"/>
</dbReference>
<gene>
    <name evidence="1" type="ORF">KDGELCJN_00001</name>
</gene>
<dbReference type="AlphaFoldDB" id="A0A7G9YJY4"/>
<name>A0A7G9YJY4_9EURY</name>